<dbReference type="Gene3D" id="4.10.910.10">
    <property type="entry name" value="30s ribosomal protein s13, domain 2"/>
    <property type="match status" value="1"/>
</dbReference>
<dbReference type="OrthoDB" id="525520at2759"/>
<dbReference type="Proteomes" id="UP000620104">
    <property type="component" value="Unassembled WGS sequence"/>
</dbReference>
<comment type="similarity">
    <text evidence="1">Belongs to the universal ribosomal protein uS13 family.</text>
</comment>
<dbReference type="PANTHER" id="PTHR10871">
    <property type="entry name" value="30S RIBOSOMAL PROTEIN S13/40S RIBOSOMAL PROTEIN S18"/>
    <property type="match status" value="1"/>
</dbReference>
<dbReference type="PROSITE" id="PS50159">
    <property type="entry name" value="RIBOSOMAL_S13_2"/>
    <property type="match status" value="1"/>
</dbReference>
<keyword evidence="2" id="KW-0689">Ribosomal protein</keyword>
<dbReference type="SUPFAM" id="SSF46946">
    <property type="entry name" value="S13-like H2TH domain"/>
    <property type="match status" value="1"/>
</dbReference>
<dbReference type="GO" id="GO:0005739">
    <property type="term" value="C:mitochondrion"/>
    <property type="evidence" value="ECO:0007669"/>
    <property type="project" value="TreeGrafter"/>
</dbReference>
<proteinExistence type="inferred from homology"/>
<evidence type="ECO:0000313" key="5">
    <source>
        <dbReference type="EMBL" id="GHJ84336.1"/>
    </source>
</evidence>
<dbReference type="InterPro" id="IPR001892">
    <property type="entry name" value="Ribosomal_uS13"/>
</dbReference>
<dbReference type="GO" id="GO:0003735">
    <property type="term" value="F:structural constituent of ribosome"/>
    <property type="evidence" value="ECO:0007669"/>
    <property type="project" value="InterPro"/>
</dbReference>
<dbReference type="AlphaFoldDB" id="A0A8H3TP45"/>
<organism evidence="5 6">
    <name type="scientific">Naganishia liquefaciens</name>
    <dbReference type="NCBI Taxonomy" id="104408"/>
    <lineage>
        <taxon>Eukaryota</taxon>
        <taxon>Fungi</taxon>
        <taxon>Dikarya</taxon>
        <taxon>Basidiomycota</taxon>
        <taxon>Agaricomycotina</taxon>
        <taxon>Tremellomycetes</taxon>
        <taxon>Filobasidiales</taxon>
        <taxon>Filobasidiaceae</taxon>
        <taxon>Naganishia</taxon>
    </lineage>
</organism>
<reference evidence="5" key="1">
    <citation type="submission" date="2020-07" db="EMBL/GenBank/DDBJ databases">
        <title>Draft Genome Sequence of a Deep-Sea Yeast, Naganishia (Cryptococcus) liquefaciens strain N6.</title>
        <authorList>
            <person name="Han Y.W."/>
            <person name="Kajitani R."/>
            <person name="Morimoto H."/>
            <person name="Parhat M."/>
            <person name="Tsubouchi H."/>
            <person name="Bakenova O."/>
            <person name="Ogata M."/>
            <person name="Argunhan B."/>
            <person name="Aoki R."/>
            <person name="Kajiwara S."/>
            <person name="Itoh T."/>
            <person name="Iwasaki H."/>
        </authorList>
    </citation>
    <scope>NUCLEOTIDE SEQUENCE</scope>
    <source>
        <strain evidence="5">N6</strain>
    </source>
</reference>
<evidence type="ECO:0000256" key="2">
    <source>
        <dbReference type="ARBA" id="ARBA00022980"/>
    </source>
</evidence>
<dbReference type="InterPro" id="IPR018269">
    <property type="entry name" value="Ribosomal_uS13_CS"/>
</dbReference>
<dbReference type="InterPro" id="IPR010979">
    <property type="entry name" value="Ribosomal_uS13-like_H2TH"/>
</dbReference>
<dbReference type="PROSITE" id="PS00646">
    <property type="entry name" value="RIBOSOMAL_S13_1"/>
    <property type="match status" value="1"/>
</dbReference>
<dbReference type="GO" id="GO:0003723">
    <property type="term" value="F:RNA binding"/>
    <property type="evidence" value="ECO:0007669"/>
    <property type="project" value="InterPro"/>
</dbReference>
<dbReference type="Gene3D" id="1.10.8.50">
    <property type="match status" value="1"/>
</dbReference>
<dbReference type="InterPro" id="IPR027437">
    <property type="entry name" value="Rbsml_uS13_C"/>
</dbReference>
<keyword evidence="3" id="KW-0687">Ribonucleoprotein</keyword>
<protein>
    <recommendedName>
        <fullName evidence="7">30S ribosomal protein S13</fullName>
    </recommendedName>
</protein>
<keyword evidence="6" id="KW-1185">Reference proteome</keyword>
<dbReference type="EMBL" id="BLZA01000007">
    <property type="protein sequence ID" value="GHJ84336.1"/>
    <property type="molecule type" value="Genomic_DNA"/>
</dbReference>
<evidence type="ECO:0000313" key="6">
    <source>
        <dbReference type="Proteomes" id="UP000620104"/>
    </source>
</evidence>
<sequence length="202" mass="22137">MHLLGHNLPDHKLIRVALTSFHGVSHHTSSRILARLQIHEQALVSSLTEPQITALSAFLSSPSNTAVPAPTPVCPPGAIPHGDWSGFPQPRTSKGKARADGEDPLQNLKIETDLRRSVQSDIAHMRTIGTYKGRRHAAGLPVRGQNTQTNARTARKLNKVDRRTFSTSLLRSPIESPIPRPVPQTSALMRSLTPLVKSRFVQ</sequence>
<dbReference type="GO" id="GO:0015935">
    <property type="term" value="C:small ribosomal subunit"/>
    <property type="evidence" value="ECO:0007669"/>
    <property type="project" value="TreeGrafter"/>
</dbReference>
<gene>
    <name evidence="5" type="ORF">NliqN6_0738</name>
</gene>
<dbReference type="PANTHER" id="PTHR10871:SF1">
    <property type="entry name" value="SMALL RIBOSOMAL SUBUNIT PROTEIN US13M"/>
    <property type="match status" value="1"/>
</dbReference>
<evidence type="ECO:0000256" key="3">
    <source>
        <dbReference type="ARBA" id="ARBA00023274"/>
    </source>
</evidence>
<evidence type="ECO:0000256" key="4">
    <source>
        <dbReference type="SAM" id="MobiDB-lite"/>
    </source>
</evidence>
<dbReference type="Pfam" id="PF00416">
    <property type="entry name" value="Ribosomal_S13"/>
    <property type="match status" value="2"/>
</dbReference>
<feature type="region of interest" description="Disordered" evidence="4">
    <location>
        <begin position="78"/>
        <end position="101"/>
    </location>
</feature>
<name>A0A8H3TP45_9TREE</name>
<accession>A0A8H3TP45</accession>
<evidence type="ECO:0000256" key="1">
    <source>
        <dbReference type="ARBA" id="ARBA00008080"/>
    </source>
</evidence>
<comment type="caution">
    <text evidence="5">The sequence shown here is derived from an EMBL/GenBank/DDBJ whole genome shotgun (WGS) entry which is preliminary data.</text>
</comment>
<dbReference type="GO" id="GO:0006412">
    <property type="term" value="P:translation"/>
    <property type="evidence" value="ECO:0007669"/>
    <property type="project" value="InterPro"/>
</dbReference>
<evidence type="ECO:0008006" key="7">
    <source>
        <dbReference type="Google" id="ProtNLM"/>
    </source>
</evidence>